<evidence type="ECO:0000256" key="2">
    <source>
        <dbReference type="ARBA" id="ARBA00022908"/>
    </source>
</evidence>
<comment type="caution">
    <text evidence="8">The sequence shown here is derived from an EMBL/GenBank/DDBJ whole genome shotgun (WGS) entry which is preliminary data.</text>
</comment>
<dbReference type="GO" id="GO:0006310">
    <property type="term" value="P:DNA recombination"/>
    <property type="evidence" value="ECO:0007669"/>
    <property type="project" value="UniProtKB-KW"/>
</dbReference>
<evidence type="ECO:0000256" key="3">
    <source>
        <dbReference type="ARBA" id="ARBA00023125"/>
    </source>
</evidence>
<evidence type="ECO:0000256" key="5">
    <source>
        <dbReference type="PROSITE-ProRule" id="PRU01248"/>
    </source>
</evidence>
<accession>A0A8J7M1A4</accession>
<evidence type="ECO:0000259" key="6">
    <source>
        <dbReference type="PROSITE" id="PS51898"/>
    </source>
</evidence>
<protein>
    <submittedName>
        <fullName evidence="8">Site-specific integrase</fullName>
    </submittedName>
</protein>
<dbReference type="PROSITE" id="PS51900">
    <property type="entry name" value="CB"/>
    <property type="match status" value="1"/>
</dbReference>
<keyword evidence="3 5" id="KW-0238">DNA-binding</keyword>
<name>A0A8J7M1A4_9BACT</name>
<dbReference type="InterPro" id="IPR044068">
    <property type="entry name" value="CB"/>
</dbReference>
<dbReference type="InterPro" id="IPR046668">
    <property type="entry name" value="DUF6538"/>
</dbReference>
<dbReference type="PROSITE" id="PS51898">
    <property type="entry name" value="TYR_RECOMBINASE"/>
    <property type="match status" value="1"/>
</dbReference>
<dbReference type="GO" id="GO:0015074">
    <property type="term" value="P:DNA integration"/>
    <property type="evidence" value="ECO:0007669"/>
    <property type="project" value="UniProtKB-KW"/>
</dbReference>
<keyword evidence="9" id="KW-1185">Reference proteome</keyword>
<dbReference type="InterPro" id="IPR050090">
    <property type="entry name" value="Tyrosine_recombinase_XerCD"/>
</dbReference>
<dbReference type="Pfam" id="PF20172">
    <property type="entry name" value="DUF6538"/>
    <property type="match status" value="1"/>
</dbReference>
<dbReference type="PANTHER" id="PTHR30349">
    <property type="entry name" value="PHAGE INTEGRASE-RELATED"/>
    <property type="match status" value="1"/>
</dbReference>
<dbReference type="EMBL" id="JAEMHM010000017">
    <property type="protein sequence ID" value="MBJ6726796.1"/>
    <property type="molecule type" value="Genomic_DNA"/>
</dbReference>
<dbReference type="GO" id="GO:0003677">
    <property type="term" value="F:DNA binding"/>
    <property type="evidence" value="ECO:0007669"/>
    <property type="project" value="UniProtKB-UniRule"/>
</dbReference>
<gene>
    <name evidence="8" type="ORF">JFN93_18970</name>
</gene>
<dbReference type="RefSeq" id="WP_199385708.1">
    <property type="nucleotide sequence ID" value="NZ_JAEMHM010000017.1"/>
</dbReference>
<evidence type="ECO:0000259" key="7">
    <source>
        <dbReference type="PROSITE" id="PS51900"/>
    </source>
</evidence>
<dbReference type="PANTHER" id="PTHR30349:SF41">
    <property type="entry name" value="INTEGRASE_RECOMBINASE PROTEIN MJ0367-RELATED"/>
    <property type="match status" value="1"/>
</dbReference>
<dbReference type="InterPro" id="IPR013762">
    <property type="entry name" value="Integrase-like_cat_sf"/>
</dbReference>
<organism evidence="8 9">
    <name type="scientific">Geomesophilobacter sediminis</name>
    <dbReference type="NCBI Taxonomy" id="2798584"/>
    <lineage>
        <taxon>Bacteria</taxon>
        <taxon>Pseudomonadati</taxon>
        <taxon>Thermodesulfobacteriota</taxon>
        <taxon>Desulfuromonadia</taxon>
        <taxon>Geobacterales</taxon>
        <taxon>Geobacteraceae</taxon>
        <taxon>Geomesophilobacter</taxon>
    </lineage>
</organism>
<feature type="domain" description="Tyr recombinase" evidence="6">
    <location>
        <begin position="220"/>
        <end position="412"/>
    </location>
</feature>
<evidence type="ECO:0000256" key="1">
    <source>
        <dbReference type="ARBA" id="ARBA00008857"/>
    </source>
</evidence>
<proteinExistence type="inferred from homology"/>
<evidence type="ECO:0000313" key="9">
    <source>
        <dbReference type="Proteomes" id="UP000636888"/>
    </source>
</evidence>
<comment type="similarity">
    <text evidence="1">Belongs to the 'phage' integrase family.</text>
</comment>
<keyword evidence="2" id="KW-0229">DNA integration</keyword>
<evidence type="ECO:0000313" key="8">
    <source>
        <dbReference type="EMBL" id="MBJ6726796.1"/>
    </source>
</evidence>
<dbReference type="InterPro" id="IPR011010">
    <property type="entry name" value="DNA_brk_join_enz"/>
</dbReference>
<dbReference type="Pfam" id="PF00589">
    <property type="entry name" value="Phage_integrase"/>
    <property type="match status" value="1"/>
</dbReference>
<dbReference type="AlphaFoldDB" id="A0A8J7M1A4"/>
<dbReference type="CDD" id="cd01184">
    <property type="entry name" value="INT_C_like_1"/>
    <property type="match status" value="1"/>
</dbReference>
<sequence>MSYPTHLIRVSRRFYYKIKVPADLSHLFPSKFIKKSLQTSQLHAAKVMLWNHEYKTHNAFALLRTGTLAPEQVQQVVHSLLPVQKEPRVKAENRLSEVIKTYTAEKKAGWTEKTTLEVEGVFKLLVDIIGDVDVATITRPMLIDLRSSLLKVPPYFYHKYRGQSVKDVIAANTGDGMNPKTVNKHVARIGSLLKYCHEQEMIPRNPATGLQLATKQRADEERSAYTLSDIGNIVSNLPVDPAIPERYWIPLIGLFSGLRLNEICQLHVEDVVKIDDCWCFDINGAGDKRLKNDASARVIPIHPKLIELGLIRYYDALKVAKQPRLWMNLELIRLHGYTNGIGKWYARYNREYVTEDPKKVFHSMRHSVADTLKQKGVSEAAIAEILGHAHATITSGRYGKRYQPKVLLDALVQLDYGVDIPEWKV</sequence>
<dbReference type="InterPro" id="IPR002104">
    <property type="entry name" value="Integrase_catalytic"/>
</dbReference>
<dbReference type="Gene3D" id="1.10.150.130">
    <property type="match status" value="1"/>
</dbReference>
<feature type="domain" description="Core-binding (CB)" evidence="7">
    <location>
        <begin position="93"/>
        <end position="197"/>
    </location>
</feature>
<dbReference type="Gene3D" id="1.10.443.10">
    <property type="entry name" value="Intergrase catalytic core"/>
    <property type="match status" value="1"/>
</dbReference>
<dbReference type="SUPFAM" id="SSF56349">
    <property type="entry name" value="DNA breaking-rejoining enzymes"/>
    <property type="match status" value="1"/>
</dbReference>
<dbReference type="Proteomes" id="UP000636888">
    <property type="component" value="Unassembled WGS sequence"/>
</dbReference>
<keyword evidence="4" id="KW-0233">DNA recombination</keyword>
<dbReference type="InterPro" id="IPR010998">
    <property type="entry name" value="Integrase_recombinase_N"/>
</dbReference>
<evidence type="ECO:0000256" key="4">
    <source>
        <dbReference type="ARBA" id="ARBA00023172"/>
    </source>
</evidence>
<reference evidence="8" key="1">
    <citation type="submission" date="2020-12" db="EMBL/GenBank/DDBJ databases">
        <title>Geomonas sp. Red875, isolated from river sediment.</title>
        <authorList>
            <person name="Xu Z."/>
            <person name="Zhang Z."/>
            <person name="Masuda Y."/>
            <person name="Itoh H."/>
            <person name="Senoo K."/>
        </authorList>
    </citation>
    <scope>NUCLEOTIDE SEQUENCE</scope>
    <source>
        <strain evidence="8">Red875</strain>
    </source>
</reference>